<dbReference type="PIRSF" id="PIRSF000194">
    <property type="entry name" value="DHFR"/>
    <property type="match status" value="1"/>
</dbReference>
<evidence type="ECO:0000256" key="1">
    <source>
        <dbReference type="ARBA" id="ARBA00004903"/>
    </source>
</evidence>
<dbReference type="GO" id="GO:0046452">
    <property type="term" value="P:dihydrofolate metabolic process"/>
    <property type="evidence" value="ECO:0007669"/>
    <property type="project" value="TreeGrafter"/>
</dbReference>
<evidence type="ECO:0000256" key="5">
    <source>
        <dbReference type="ARBA" id="ARBA00022857"/>
    </source>
</evidence>
<dbReference type="InterPro" id="IPR024072">
    <property type="entry name" value="DHFR-like_dom_sf"/>
</dbReference>
<dbReference type="PROSITE" id="PS51330">
    <property type="entry name" value="DHFR_2"/>
    <property type="match status" value="1"/>
</dbReference>
<dbReference type="GO" id="GO:0004146">
    <property type="term" value="F:dihydrofolate reductase activity"/>
    <property type="evidence" value="ECO:0007669"/>
    <property type="project" value="UniProtKB-EC"/>
</dbReference>
<gene>
    <name evidence="10" type="primary">dfrA</name>
    <name evidence="10" type="ORF">Pr1d_48610</name>
</gene>
<evidence type="ECO:0000256" key="6">
    <source>
        <dbReference type="ARBA" id="ARBA00023002"/>
    </source>
</evidence>
<evidence type="ECO:0000256" key="3">
    <source>
        <dbReference type="ARBA" id="ARBA00012856"/>
    </source>
</evidence>
<keyword evidence="6 8" id="KW-0560">Oxidoreductase</keyword>
<dbReference type="InterPro" id="IPR001796">
    <property type="entry name" value="DHFR_dom"/>
</dbReference>
<dbReference type="PRINTS" id="PR00070">
    <property type="entry name" value="DHFR"/>
</dbReference>
<dbReference type="GO" id="GO:0005829">
    <property type="term" value="C:cytosol"/>
    <property type="evidence" value="ECO:0007669"/>
    <property type="project" value="TreeGrafter"/>
</dbReference>
<dbReference type="RefSeq" id="WP_148075746.1">
    <property type="nucleotide sequence ID" value="NZ_CP042913.1"/>
</dbReference>
<comment type="catalytic activity">
    <reaction evidence="8">
        <text>(6S)-5,6,7,8-tetrahydrofolate + NADP(+) = 7,8-dihydrofolate + NADPH + H(+)</text>
        <dbReference type="Rhea" id="RHEA:15009"/>
        <dbReference type="ChEBI" id="CHEBI:15378"/>
        <dbReference type="ChEBI" id="CHEBI:57451"/>
        <dbReference type="ChEBI" id="CHEBI:57453"/>
        <dbReference type="ChEBI" id="CHEBI:57783"/>
        <dbReference type="ChEBI" id="CHEBI:58349"/>
        <dbReference type="EC" id="1.5.1.3"/>
    </reaction>
</comment>
<dbReference type="OrthoDB" id="9804315at2"/>
<dbReference type="SUPFAM" id="SSF53597">
    <property type="entry name" value="Dihydrofolate reductase-like"/>
    <property type="match status" value="1"/>
</dbReference>
<organism evidence="10 11">
    <name type="scientific">Bythopirellula goksoeyrii</name>
    <dbReference type="NCBI Taxonomy" id="1400387"/>
    <lineage>
        <taxon>Bacteria</taxon>
        <taxon>Pseudomonadati</taxon>
        <taxon>Planctomycetota</taxon>
        <taxon>Planctomycetia</taxon>
        <taxon>Pirellulales</taxon>
        <taxon>Lacipirellulaceae</taxon>
        <taxon>Bythopirellula</taxon>
    </lineage>
</organism>
<proteinExistence type="inferred from homology"/>
<accession>A0A5B9QJ01</accession>
<dbReference type="EC" id="1.5.1.3" evidence="3 8"/>
<comment type="similarity">
    <text evidence="2 8">Belongs to the dihydrofolate reductase family.</text>
</comment>
<dbReference type="PANTHER" id="PTHR48069:SF3">
    <property type="entry name" value="DIHYDROFOLATE REDUCTASE"/>
    <property type="match status" value="1"/>
</dbReference>
<evidence type="ECO:0000256" key="7">
    <source>
        <dbReference type="ARBA" id="ARBA00025067"/>
    </source>
</evidence>
<evidence type="ECO:0000313" key="10">
    <source>
        <dbReference type="EMBL" id="QEG37515.1"/>
    </source>
</evidence>
<keyword evidence="11" id="KW-1185">Reference proteome</keyword>
<name>A0A5B9QJ01_9BACT</name>
<dbReference type="Pfam" id="PF00186">
    <property type="entry name" value="DHFR_1"/>
    <property type="match status" value="1"/>
</dbReference>
<dbReference type="GO" id="GO:0046654">
    <property type="term" value="P:tetrahydrofolate biosynthetic process"/>
    <property type="evidence" value="ECO:0007669"/>
    <property type="project" value="UniProtKB-UniPathway"/>
</dbReference>
<dbReference type="Proteomes" id="UP000323917">
    <property type="component" value="Chromosome"/>
</dbReference>
<sequence length="169" mass="19321">MKLAILVAVSENGIIGREGQLPWHMSADLRRFKRITMEHAILMGRKTWESIGRPLPGRTSIVISHRPDYETGHAEVRVAGNLEQAMDYAKQADCDQDQAFVIGGAAIYELALPQADRLYFTRVHAEVEGDVSFPEVDWSHWEVKEESHHTADEFDQFDHTFTVYQRVRA</sequence>
<keyword evidence="4 8" id="KW-0554">One-carbon metabolism</keyword>
<feature type="domain" description="DHFR" evidence="9">
    <location>
        <begin position="2"/>
        <end position="166"/>
    </location>
</feature>
<dbReference type="PANTHER" id="PTHR48069">
    <property type="entry name" value="DIHYDROFOLATE REDUCTASE"/>
    <property type="match status" value="1"/>
</dbReference>
<dbReference type="CDD" id="cd00209">
    <property type="entry name" value="DHFR"/>
    <property type="match status" value="1"/>
</dbReference>
<dbReference type="Gene3D" id="3.40.430.10">
    <property type="entry name" value="Dihydrofolate Reductase, subunit A"/>
    <property type="match status" value="1"/>
</dbReference>
<dbReference type="InterPro" id="IPR012259">
    <property type="entry name" value="DHFR"/>
</dbReference>
<dbReference type="AlphaFoldDB" id="A0A5B9QJ01"/>
<evidence type="ECO:0000256" key="4">
    <source>
        <dbReference type="ARBA" id="ARBA00022563"/>
    </source>
</evidence>
<dbReference type="EMBL" id="CP042913">
    <property type="protein sequence ID" value="QEG37515.1"/>
    <property type="molecule type" value="Genomic_DNA"/>
</dbReference>
<keyword evidence="5 8" id="KW-0521">NADP</keyword>
<reference evidence="10 11" key="1">
    <citation type="submission" date="2019-08" db="EMBL/GenBank/DDBJ databases">
        <title>Deep-cultivation of Planctomycetes and their phenomic and genomic characterization uncovers novel biology.</title>
        <authorList>
            <person name="Wiegand S."/>
            <person name="Jogler M."/>
            <person name="Boedeker C."/>
            <person name="Pinto D."/>
            <person name="Vollmers J."/>
            <person name="Rivas-Marin E."/>
            <person name="Kohn T."/>
            <person name="Peeters S.H."/>
            <person name="Heuer A."/>
            <person name="Rast P."/>
            <person name="Oberbeckmann S."/>
            <person name="Bunk B."/>
            <person name="Jeske O."/>
            <person name="Meyerdierks A."/>
            <person name="Storesund J.E."/>
            <person name="Kallscheuer N."/>
            <person name="Luecker S."/>
            <person name="Lage O.M."/>
            <person name="Pohl T."/>
            <person name="Merkel B.J."/>
            <person name="Hornburger P."/>
            <person name="Mueller R.-W."/>
            <person name="Bruemmer F."/>
            <person name="Labrenz M."/>
            <person name="Spormann A.M."/>
            <person name="Op den Camp H."/>
            <person name="Overmann J."/>
            <person name="Amann R."/>
            <person name="Jetten M.S.M."/>
            <person name="Mascher T."/>
            <person name="Medema M.H."/>
            <person name="Devos D.P."/>
            <person name="Kaster A.-K."/>
            <person name="Ovreas L."/>
            <person name="Rohde M."/>
            <person name="Galperin M.Y."/>
            <person name="Jogler C."/>
        </authorList>
    </citation>
    <scope>NUCLEOTIDE SEQUENCE [LARGE SCALE GENOMIC DNA]</scope>
    <source>
        <strain evidence="10 11">Pr1d</strain>
    </source>
</reference>
<dbReference type="GO" id="GO:0006730">
    <property type="term" value="P:one-carbon metabolic process"/>
    <property type="evidence" value="ECO:0007669"/>
    <property type="project" value="UniProtKB-KW"/>
</dbReference>
<dbReference type="FunFam" id="3.40.430.10:FF:000001">
    <property type="entry name" value="Dihydrofolate reductase"/>
    <property type="match status" value="1"/>
</dbReference>
<evidence type="ECO:0000259" key="9">
    <source>
        <dbReference type="PROSITE" id="PS51330"/>
    </source>
</evidence>
<protein>
    <recommendedName>
        <fullName evidence="3 8">Dihydrofolate reductase</fullName>
        <ecNumber evidence="3 8">1.5.1.3</ecNumber>
    </recommendedName>
</protein>
<comment type="function">
    <text evidence="7 8">Key enzyme in folate metabolism. Catalyzes an essential reaction for de novo glycine and purine synthesis, and for DNA precursor synthesis.</text>
</comment>
<evidence type="ECO:0000313" key="11">
    <source>
        <dbReference type="Proteomes" id="UP000323917"/>
    </source>
</evidence>
<comment type="pathway">
    <text evidence="1 8">Cofactor biosynthesis; tetrahydrofolate biosynthesis; 5,6,7,8-tetrahydrofolate from 7,8-dihydrofolate: step 1/1.</text>
</comment>
<dbReference type="UniPathway" id="UPA00077">
    <property type="reaction ID" value="UER00158"/>
</dbReference>
<evidence type="ECO:0000256" key="2">
    <source>
        <dbReference type="ARBA" id="ARBA00009539"/>
    </source>
</evidence>
<dbReference type="GO" id="GO:0046655">
    <property type="term" value="P:folic acid metabolic process"/>
    <property type="evidence" value="ECO:0007669"/>
    <property type="project" value="TreeGrafter"/>
</dbReference>
<evidence type="ECO:0000256" key="8">
    <source>
        <dbReference type="PIRNR" id="PIRNR000194"/>
    </source>
</evidence>
<dbReference type="GO" id="GO:0070401">
    <property type="term" value="F:NADP+ binding"/>
    <property type="evidence" value="ECO:0007669"/>
    <property type="project" value="UniProtKB-ARBA"/>
</dbReference>
<dbReference type="KEGG" id="bgok:Pr1d_48610"/>